<accession>A0ABY1HCF0</accession>
<dbReference type="Pfam" id="PF09848">
    <property type="entry name" value="SLFN-g3_helicase"/>
    <property type="match status" value="1"/>
</dbReference>
<evidence type="ECO:0000313" key="2">
    <source>
        <dbReference type="EMBL" id="SGY84994.1"/>
    </source>
</evidence>
<feature type="domain" description="Schlafen group 3-like DNA/RNA helicase" evidence="1">
    <location>
        <begin position="247"/>
        <end position="615"/>
    </location>
</feature>
<proteinExistence type="predicted"/>
<dbReference type="GeneID" id="61298245"/>
<dbReference type="InterPro" id="IPR018647">
    <property type="entry name" value="SLFN_3-like_DNA/RNA_helicase"/>
</dbReference>
<gene>
    <name evidence="2" type="ORF">MT2528_0767</name>
</gene>
<organism evidence="2 3">
    <name type="scientific">Moritella viscosa</name>
    <dbReference type="NCBI Taxonomy" id="80854"/>
    <lineage>
        <taxon>Bacteria</taxon>
        <taxon>Pseudomonadati</taxon>
        <taxon>Pseudomonadota</taxon>
        <taxon>Gammaproteobacteria</taxon>
        <taxon>Alteromonadales</taxon>
        <taxon>Moritellaceae</taxon>
        <taxon>Moritella</taxon>
    </lineage>
</organism>
<evidence type="ECO:0000259" key="1">
    <source>
        <dbReference type="Pfam" id="PF09848"/>
    </source>
</evidence>
<dbReference type="Proteomes" id="UP000182660">
    <property type="component" value="Unassembled WGS sequence"/>
</dbReference>
<dbReference type="SUPFAM" id="SSF52540">
    <property type="entry name" value="P-loop containing nucleoside triphosphate hydrolases"/>
    <property type="match status" value="1"/>
</dbReference>
<dbReference type="EMBL" id="FPLJ01000021">
    <property type="protein sequence ID" value="SGY84994.1"/>
    <property type="molecule type" value="Genomic_DNA"/>
</dbReference>
<name>A0ABY1HCF0_9GAMM</name>
<dbReference type="InterPro" id="IPR027417">
    <property type="entry name" value="P-loop_NTPase"/>
</dbReference>
<sequence>MDLSKTGWAGTWTDFLDISKDCFVNALESFYAELPWTKELSPSQGHAWTIEYDVMQATLAKVIVNTGINPSLCWVAFEQELVGEGGKRAADVNIVLPTGDLFVVEFKHKVVASQQEVTRALFDLQTMINFHSESHQLTGHCYLALTKIDANIFEHDSVICDIASNCILPKLVDGLGTALQSEHHFDVSKWQHGTFNRQPSIIHGTVRVFYDNDIPNLKTEAGENIEQARENLVKLYQHAKENQLRYVVVINGRPGAGKTLLGISAVADLVTTYGSKNCKPLFLSGNKPLVQVLQHTLDYYGALSGKELQIDGRSIIQHLIDFKRDIKKKDIKKKSREENFVVFDEAQRAWGKVSGGGEDSELDVFCRWLAHKEFGVLVLLVGDGQAIHKNEMSLENMMISLGDAIRPFRDKLTPIMPAIHAHFVKDINPNKRDMFYLKTPIRQNYTDELDHWIEAVLNNNDQKAYEIAKRIHSHYPLYITTSKGAADEYVRTLQLALHEDNKKVDAFRVGWLKSSKSNKNDSELTELKDNFGAWYVDAPNSPLSCCQLQTACTEFSCQGLELSIALLEWGPDLQFRNGALNLSENRYYRRDIDDYTYGSYRVLLSRGRTGLVVKCGDQETYQYLLRCGMAELR</sequence>
<comment type="caution">
    <text evidence="2">The sequence shown here is derived from an EMBL/GenBank/DDBJ whole genome shotgun (WGS) entry which is preliminary data.</text>
</comment>
<keyword evidence="3" id="KW-1185">Reference proteome</keyword>
<reference evidence="2 3" key="1">
    <citation type="submission" date="2016-11" db="EMBL/GenBank/DDBJ databases">
        <authorList>
            <person name="Klemetsen T."/>
        </authorList>
    </citation>
    <scope>NUCLEOTIDE SEQUENCE [LARGE SCALE GENOMIC DNA]</scope>
    <source>
        <strain evidence="2">MT 2528</strain>
    </source>
</reference>
<protein>
    <recommendedName>
        <fullName evidence="1">Schlafen group 3-like DNA/RNA helicase domain-containing protein</fullName>
    </recommendedName>
</protein>
<dbReference type="RefSeq" id="WP_075473638.1">
    <property type="nucleotide sequence ID" value="NZ_CAWQZC010000047.1"/>
</dbReference>
<evidence type="ECO:0000313" key="3">
    <source>
        <dbReference type="Proteomes" id="UP000182660"/>
    </source>
</evidence>